<evidence type="ECO:0000313" key="3">
    <source>
        <dbReference type="EMBL" id="KAJ7328250.1"/>
    </source>
</evidence>
<dbReference type="GO" id="GO:0061025">
    <property type="term" value="P:membrane fusion"/>
    <property type="evidence" value="ECO:0007669"/>
    <property type="project" value="TreeGrafter"/>
</dbReference>
<organism evidence="3 4">
    <name type="scientific">Mycena albidolilacea</name>
    <dbReference type="NCBI Taxonomy" id="1033008"/>
    <lineage>
        <taxon>Eukaryota</taxon>
        <taxon>Fungi</taxon>
        <taxon>Dikarya</taxon>
        <taxon>Basidiomycota</taxon>
        <taxon>Agaricomycotina</taxon>
        <taxon>Agaricomycetes</taxon>
        <taxon>Agaricomycetidae</taxon>
        <taxon>Agaricales</taxon>
        <taxon>Marasmiineae</taxon>
        <taxon>Mycenaceae</taxon>
        <taxon>Mycena</taxon>
    </lineage>
</organism>
<proteinExistence type="predicted"/>
<dbReference type="EMBL" id="JARIHO010000039">
    <property type="protein sequence ID" value="KAJ7328250.1"/>
    <property type="molecule type" value="Genomic_DNA"/>
</dbReference>
<feature type="region of interest" description="Disordered" evidence="1">
    <location>
        <begin position="125"/>
        <end position="171"/>
    </location>
</feature>
<comment type="caution">
    <text evidence="3">The sequence shown here is derived from an EMBL/GenBank/DDBJ whole genome shotgun (WGS) entry which is preliminary data.</text>
</comment>
<dbReference type="InterPro" id="IPR012989">
    <property type="entry name" value="SEP_domain"/>
</dbReference>
<feature type="non-terminal residue" evidence="3">
    <location>
        <position position="246"/>
    </location>
</feature>
<dbReference type="GO" id="GO:0005634">
    <property type="term" value="C:nucleus"/>
    <property type="evidence" value="ECO:0007669"/>
    <property type="project" value="TreeGrafter"/>
</dbReference>
<dbReference type="Gene3D" id="3.10.20.90">
    <property type="entry name" value="Phosphatidylinositol 3-kinase Catalytic Subunit, Chain A, domain 1"/>
    <property type="match status" value="1"/>
</dbReference>
<dbReference type="GO" id="GO:0005829">
    <property type="term" value="C:cytosol"/>
    <property type="evidence" value="ECO:0007669"/>
    <property type="project" value="TreeGrafter"/>
</dbReference>
<dbReference type="GO" id="GO:0043161">
    <property type="term" value="P:proteasome-mediated ubiquitin-dependent protein catabolic process"/>
    <property type="evidence" value="ECO:0007669"/>
    <property type="project" value="TreeGrafter"/>
</dbReference>
<gene>
    <name evidence="3" type="ORF">DFH08DRAFT_1084456</name>
</gene>
<dbReference type="Gene3D" id="3.30.420.210">
    <property type="entry name" value="SEP domain"/>
    <property type="match status" value="1"/>
</dbReference>
<dbReference type="GO" id="GO:0000045">
    <property type="term" value="P:autophagosome assembly"/>
    <property type="evidence" value="ECO:0007669"/>
    <property type="project" value="TreeGrafter"/>
</dbReference>
<dbReference type="SMART" id="SM00553">
    <property type="entry name" value="SEP"/>
    <property type="match status" value="1"/>
</dbReference>
<evidence type="ECO:0000313" key="4">
    <source>
        <dbReference type="Proteomes" id="UP001218218"/>
    </source>
</evidence>
<dbReference type="GO" id="GO:0043130">
    <property type="term" value="F:ubiquitin binding"/>
    <property type="evidence" value="ECO:0007669"/>
    <property type="project" value="TreeGrafter"/>
</dbReference>
<feature type="domain" description="SEP" evidence="2">
    <location>
        <begin position="91"/>
        <end position="155"/>
    </location>
</feature>
<evidence type="ECO:0000256" key="1">
    <source>
        <dbReference type="SAM" id="MobiDB-lite"/>
    </source>
</evidence>
<dbReference type="GO" id="GO:0007030">
    <property type="term" value="P:Golgi organization"/>
    <property type="evidence" value="ECO:0007669"/>
    <property type="project" value="TreeGrafter"/>
</dbReference>
<dbReference type="PANTHER" id="PTHR23333:SF20">
    <property type="entry name" value="NSFL1 COFACTOR P47"/>
    <property type="match status" value="1"/>
</dbReference>
<evidence type="ECO:0000259" key="2">
    <source>
        <dbReference type="SMART" id="SM00553"/>
    </source>
</evidence>
<name>A0AAD7EIJ6_9AGAR</name>
<accession>A0AAD7EIJ6</accession>
<protein>
    <submittedName>
        <fullName evidence="3">SEP-domain-containing protein</fullName>
    </submittedName>
</protein>
<dbReference type="PANTHER" id="PTHR23333">
    <property type="entry name" value="UBX DOMAIN CONTAINING PROTEIN"/>
    <property type="match status" value="1"/>
</dbReference>
<dbReference type="SUPFAM" id="SSF102848">
    <property type="entry name" value="NSFL1 (p97 ATPase) cofactor p47, SEP domain"/>
    <property type="match status" value="1"/>
</dbReference>
<reference evidence="3" key="1">
    <citation type="submission" date="2023-03" db="EMBL/GenBank/DDBJ databases">
        <title>Massive genome expansion in bonnet fungi (Mycena s.s.) driven by repeated elements and novel gene families across ecological guilds.</title>
        <authorList>
            <consortium name="Lawrence Berkeley National Laboratory"/>
            <person name="Harder C.B."/>
            <person name="Miyauchi S."/>
            <person name="Viragh M."/>
            <person name="Kuo A."/>
            <person name="Thoen E."/>
            <person name="Andreopoulos B."/>
            <person name="Lu D."/>
            <person name="Skrede I."/>
            <person name="Drula E."/>
            <person name="Henrissat B."/>
            <person name="Morin E."/>
            <person name="Kohler A."/>
            <person name="Barry K."/>
            <person name="LaButti K."/>
            <person name="Morin E."/>
            <person name="Salamov A."/>
            <person name="Lipzen A."/>
            <person name="Mereny Z."/>
            <person name="Hegedus B."/>
            <person name="Baldrian P."/>
            <person name="Stursova M."/>
            <person name="Weitz H."/>
            <person name="Taylor A."/>
            <person name="Grigoriev I.V."/>
            <person name="Nagy L.G."/>
            <person name="Martin F."/>
            <person name="Kauserud H."/>
        </authorList>
    </citation>
    <scope>NUCLEOTIDE SEQUENCE</scope>
    <source>
        <strain evidence="3">CBHHK002</strain>
    </source>
</reference>
<dbReference type="GO" id="GO:0031468">
    <property type="term" value="P:nuclear membrane reassembly"/>
    <property type="evidence" value="ECO:0007669"/>
    <property type="project" value="TreeGrafter"/>
</dbReference>
<dbReference type="Proteomes" id="UP001218218">
    <property type="component" value="Unassembled WGS sequence"/>
</dbReference>
<dbReference type="InterPro" id="IPR036241">
    <property type="entry name" value="NSFL1C_SEP_dom_sf"/>
</dbReference>
<keyword evidence="4" id="KW-1185">Reference proteome</keyword>
<feature type="compositionally biased region" description="Low complexity" evidence="1">
    <location>
        <begin position="150"/>
        <end position="170"/>
    </location>
</feature>
<dbReference type="AlphaFoldDB" id="A0AAD7EIJ6"/>
<sequence>MVETHAAAVPITYRVFGSASPDASLLFAYDDDDDEETYFAGGECSGIPVQNPGRGRGGGPGVDLVRDLVRKAGGGRERRGRRAARARKEVEDELAIRRLTFWRDGFTVEDGPLMRPRFDVQVSKRTEDDYVPPPAKSFSGTGNRLGAPKSAPSASVARTAPAPAPASSASINPRFEVATEEHPGALGGWDEVRLLIARMNLTHTVGDLRGLINAARPAGRPYTIGITFPTCVLGSAGDARTVKEAG</sequence>